<name>A0A8S2L2E5_9BILA</name>
<accession>A0A8S2L2E5</accession>
<gene>
    <name evidence="1" type="ORF">OVA965_LOCUS19860</name>
    <name evidence="2" type="ORF">TMI583_LOCUS20052</name>
</gene>
<sequence length="372" mass="43472">MVKHTATPDFETDIVDRYDFESLPLKLPQLKDFTLCSYYGLINYNIFEKIIKNLIYLNKLSLLCDRSDLSSYINGSRIDQMLSGITNLKEFHLRLMFPLVVSSHRSSMEESFINTTMKWNICFNFDEQHNRYSVYTLPWVTIGQTAFTLFLPNVFYDYKHDYSSVKEISVRWSSPHVTSFGDISQILTKNFPNLSMIIIDNKCKNVERSDMFSINSNLKNVKKLEINKDILYLDQLLLLTTNLQHLSINADYFHISMNDSVSTGGMRNILNNIIALDLYSVCELVRVQNILTNYFENIQSLMIEMKPLESNNEQTDDCMKLFCQTIMGMKKLYGIHFFLLQAKDLLPKMYKILVEYEDCSVETFVGQILVWK</sequence>
<comment type="caution">
    <text evidence="2">The sequence shown here is derived from an EMBL/GenBank/DDBJ whole genome shotgun (WGS) entry which is preliminary data.</text>
</comment>
<dbReference type="AlphaFoldDB" id="A0A8S2L2E5"/>
<dbReference type="InterPro" id="IPR032675">
    <property type="entry name" value="LRR_dom_sf"/>
</dbReference>
<dbReference type="EMBL" id="CAJNOK010010358">
    <property type="protein sequence ID" value="CAF1113619.1"/>
    <property type="molecule type" value="Genomic_DNA"/>
</dbReference>
<dbReference type="EMBL" id="CAJOBA010014180">
    <property type="protein sequence ID" value="CAF3882461.1"/>
    <property type="molecule type" value="Genomic_DNA"/>
</dbReference>
<protein>
    <submittedName>
        <fullName evidence="2">Uncharacterized protein</fullName>
    </submittedName>
</protein>
<organism evidence="2 3">
    <name type="scientific">Didymodactylos carnosus</name>
    <dbReference type="NCBI Taxonomy" id="1234261"/>
    <lineage>
        <taxon>Eukaryota</taxon>
        <taxon>Metazoa</taxon>
        <taxon>Spiralia</taxon>
        <taxon>Gnathifera</taxon>
        <taxon>Rotifera</taxon>
        <taxon>Eurotatoria</taxon>
        <taxon>Bdelloidea</taxon>
        <taxon>Philodinida</taxon>
        <taxon>Philodinidae</taxon>
        <taxon>Didymodactylos</taxon>
    </lineage>
</organism>
<evidence type="ECO:0000313" key="2">
    <source>
        <dbReference type="EMBL" id="CAF3882461.1"/>
    </source>
</evidence>
<proteinExistence type="predicted"/>
<reference evidence="2" key="1">
    <citation type="submission" date="2021-02" db="EMBL/GenBank/DDBJ databases">
        <authorList>
            <person name="Nowell W R."/>
        </authorList>
    </citation>
    <scope>NUCLEOTIDE SEQUENCE</scope>
</reference>
<evidence type="ECO:0000313" key="3">
    <source>
        <dbReference type="Proteomes" id="UP000682733"/>
    </source>
</evidence>
<dbReference type="Proteomes" id="UP000682733">
    <property type="component" value="Unassembled WGS sequence"/>
</dbReference>
<dbReference type="Proteomes" id="UP000677228">
    <property type="component" value="Unassembled WGS sequence"/>
</dbReference>
<dbReference type="Gene3D" id="3.80.10.10">
    <property type="entry name" value="Ribonuclease Inhibitor"/>
    <property type="match status" value="1"/>
</dbReference>
<evidence type="ECO:0000313" key="1">
    <source>
        <dbReference type="EMBL" id="CAF1113619.1"/>
    </source>
</evidence>